<dbReference type="OrthoDB" id="9811006at2"/>
<dbReference type="InterPro" id="IPR036761">
    <property type="entry name" value="TTHA0802/YceI-like_sf"/>
</dbReference>
<protein>
    <submittedName>
        <fullName evidence="2">Uncharacterized protein</fullName>
    </submittedName>
</protein>
<dbReference type="Gene3D" id="2.40.128.110">
    <property type="entry name" value="Lipid/polyisoprenoid-binding, YceI-like"/>
    <property type="match status" value="1"/>
</dbReference>
<gene>
    <name evidence="2" type="ORF">BAY60_22550</name>
</gene>
<organism evidence="2 3">
    <name type="scientific">Prauserella muralis</name>
    <dbReference type="NCBI Taxonomy" id="588067"/>
    <lineage>
        <taxon>Bacteria</taxon>
        <taxon>Bacillati</taxon>
        <taxon>Actinomycetota</taxon>
        <taxon>Actinomycetes</taxon>
        <taxon>Pseudonocardiales</taxon>
        <taxon>Pseudonocardiaceae</taxon>
        <taxon>Prauserella</taxon>
    </lineage>
</organism>
<comment type="similarity">
    <text evidence="1">Belongs to the UPF0312 family.</text>
</comment>
<dbReference type="PANTHER" id="PTHR34406:SF1">
    <property type="entry name" value="PROTEIN YCEI"/>
    <property type="match status" value="1"/>
</dbReference>
<dbReference type="AlphaFoldDB" id="A0A2V4APV0"/>
<keyword evidence="3" id="KW-1185">Reference proteome</keyword>
<dbReference type="Proteomes" id="UP000249915">
    <property type="component" value="Unassembled WGS sequence"/>
</dbReference>
<proteinExistence type="inferred from homology"/>
<dbReference type="SMART" id="SM00867">
    <property type="entry name" value="YceI"/>
    <property type="match status" value="1"/>
</dbReference>
<comment type="caution">
    <text evidence="2">The sequence shown here is derived from an EMBL/GenBank/DDBJ whole genome shotgun (WGS) entry which is preliminary data.</text>
</comment>
<sequence>MTSSTPATPPAAVRIPAEGRYRLDPARSTVSFTTRHMFGLGKVRGTFALREGHVDVADPVEGSSARAVVAATAFDTGNATRDTTVRSGQYLDAENHPDIVFVSTGLTDQDGVWVLRGSLTVRGSSRPVEVHLRRAAAEGERLRLLASSRIDRYDFGITAMKGMTGRYLDVVLDLVAERA</sequence>
<reference evidence="2 3" key="1">
    <citation type="submission" date="2016-07" db="EMBL/GenBank/DDBJ databases">
        <title>Draft genome sequence of Prauserella muralis DSM 45305, isolated from a mould-covered wall in an indoor environment.</title>
        <authorList>
            <person name="Ruckert C."/>
            <person name="Albersmeier A."/>
            <person name="Jiang C.-L."/>
            <person name="Jiang Y."/>
            <person name="Kalinowski J."/>
            <person name="Schneider O."/>
            <person name="Winkler A."/>
            <person name="Zotchev S.B."/>
        </authorList>
    </citation>
    <scope>NUCLEOTIDE SEQUENCE [LARGE SCALE GENOMIC DNA]</scope>
    <source>
        <strain evidence="2 3">DSM 45305</strain>
    </source>
</reference>
<accession>A0A2V4APV0</accession>
<dbReference type="InterPro" id="IPR007372">
    <property type="entry name" value="Lipid/polyisoprenoid-bd_YceI"/>
</dbReference>
<dbReference type="Pfam" id="PF04264">
    <property type="entry name" value="YceI"/>
    <property type="match status" value="1"/>
</dbReference>
<evidence type="ECO:0000313" key="3">
    <source>
        <dbReference type="Proteomes" id="UP000249915"/>
    </source>
</evidence>
<dbReference type="RefSeq" id="WP_112283208.1">
    <property type="nucleotide sequence ID" value="NZ_MASW01000005.1"/>
</dbReference>
<name>A0A2V4APV0_9PSEU</name>
<dbReference type="PANTHER" id="PTHR34406">
    <property type="entry name" value="PROTEIN YCEI"/>
    <property type="match status" value="1"/>
</dbReference>
<evidence type="ECO:0000313" key="2">
    <source>
        <dbReference type="EMBL" id="PXY22607.1"/>
    </source>
</evidence>
<dbReference type="SUPFAM" id="SSF101874">
    <property type="entry name" value="YceI-like"/>
    <property type="match status" value="1"/>
</dbReference>
<evidence type="ECO:0000256" key="1">
    <source>
        <dbReference type="ARBA" id="ARBA00008812"/>
    </source>
</evidence>
<dbReference type="EMBL" id="MASW01000005">
    <property type="protein sequence ID" value="PXY22607.1"/>
    <property type="molecule type" value="Genomic_DNA"/>
</dbReference>